<feature type="transmembrane region" description="Helical" evidence="1">
    <location>
        <begin position="150"/>
        <end position="167"/>
    </location>
</feature>
<protein>
    <submittedName>
        <fullName evidence="2">Uncharacterized protein</fullName>
    </submittedName>
</protein>
<comment type="caution">
    <text evidence="2">The sequence shown here is derived from an EMBL/GenBank/DDBJ whole genome shotgun (WGS) entry which is preliminary data.</text>
</comment>
<proteinExistence type="predicted"/>
<gene>
    <name evidence="2" type="ORF">DFR42_107123</name>
</gene>
<keyword evidence="3" id="KW-1185">Reference proteome</keyword>
<dbReference type="RefSeq" id="WP_110256704.1">
    <property type="nucleotide sequence ID" value="NZ_QJKB01000007.1"/>
</dbReference>
<evidence type="ECO:0000313" key="3">
    <source>
        <dbReference type="Proteomes" id="UP000247792"/>
    </source>
</evidence>
<name>A0A318JMH6_9BURK</name>
<dbReference type="OrthoDB" id="8787415at2"/>
<dbReference type="Proteomes" id="UP000247792">
    <property type="component" value="Unassembled WGS sequence"/>
</dbReference>
<keyword evidence="1" id="KW-0812">Transmembrane</keyword>
<evidence type="ECO:0000256" key="1">
    <source>
        <dbReference type="SAM" id="Phobius"/>
    </source>
</evidence>
<dbReference type="AlphaFoldDB" id="A0A318JMH6"/>
<keyword evidence="1" id="KW-1133">Transmembrane helix</keyword>
<keyword evidence="1" id="KW-0472">Membrane</keyword>
<organism evidence="2 3">
    <name type="scientific">Undibacterium pigrum</name>
    <dbReference type="NCBI Taxonomy" id="401470"/>
    <lineage>
        <taxon>Bacteria</taxon>
        <taxon>Pseudomonadati</taxon>
        <taxon>Pseudomonadota</taxon>
        <taxon>Betaproteobacteria</taxon>
        <taxon>Burkholderiales</taxon>
        <taxon>Oxalobacteraceae</taxon>
        <taxon>Undibacterium</taxon>
    </lineage>
</organism>
<sequence>MRAFNFLMSLLFVLAGLPGLLISIYTAVVPVDHYVKIDNDNYAAIQAAAGYVNAFKSKYSRTPTRNDFSLWVGSRSYTGRGDLDYYNEEFSEELIAVYGPPPEDGCVLSILAGSVQASYPSWSKSDRHAYIYESNLWSNGSRWADVVSGAWWWILMFTMAAISSMGWRDEDEVNTQKKV</sequence>
<dbReference type="EMBL" id="QJKB01000007">
    <property type="protein sequence ID" value="PXX41472.1"/>
    <property type="molecule type" value="Genomic_DNA"/>
</dbReference>
<reference evidence="2 3" key="1">
    <citation type="submission" date="2018-05" db="EMBL/GenBank/DDBJ databases">
        <title>Genomic Encyclopedia of Type Strains, Phase IV (KMG-IV): sequencing the most valuable type-strain genomes for metagenomic binning, comparative biology and taxonomic classification.</title>
        <authorList>
            <person name="Goeker M."/>
        </authorList>
    </citation>
    <scope>NUCLEOTIDE SEQUENCE [LARGE SCALE GENOMIC DNA]</scope>
    <source>
        <strain evidence="2 3">DSM 19792</strain>
    </source>
</reference>
<accession>A0A318JMH6</accession>
<evidence type="ECO:0000313" key="2">
    <source>
        <dbReference type="EMBL" id="PXX41472.1"/>
    </source>
</evidence>